<evidence type="ECO:0000313" key="2">
    <source>
        <dbReference type="Proteomes" id="UP000827872"/>
    </source>
</evidence>
<gene>
    <name evidence="1" type="ORF">K3G42_028850</name>
</gene>
<protein>
    <submittedName>
        <fullName evidence="1">Uncharacterized protein</fullName>
    </submittedName>
</protein>
<keyword evidence="2" id="KW-1185">Reference proteome</keyword>
<name>A0ACB8F6M9_9SAUR</name>
<comment type="caution">
    <text evidence="1">The sequence shown here is derived from an EMBL/GenBank/DDBJ whole genome shotgun (WGS) entry which is preliminary data.</text>
</comment>
<dbReference type="Proteomes" id="UP000827872">
    <property type="component" value="Linkage Group LG05"/>
</dbReference>
<evidence type="ECO:0000313" key="1">
    <source>
        <dbReference type="EMBL" id="KAH8000792.1"/>
    </source>
</evidence>
<organism evidence="1 2">
    <name type="scientific">Sphaerodactylus townsendi</name>
    <dbReference type="NCBI Taxonomy" id="933632"/>
    <lineage>
        <taxon>Eukaryota</taxon>
        <taxon>Metazoa</taxon>
        <taxon>Chordata</taxon>
        <taxon>Craniata</taxon>
        <taxon>Vertebrata</taxon>
        <taxon>Euteleostomi</taxon>
        <taxon>Lepidosauria</taxon>
        <taxon>Squamata</taxon>
        <taxon>Bifurcata</taxon>
        <taxon>Gekkota</taxon>
        <taxon>Sphaerodactylidae</taxon>
        <taxon>Sphaerodactylus</taxon>
    </lineage>
</organism>
<sequence>MTERNPALKLICSGNSSVISVSSLVERAALCGNHDNIKKLEPDISSFSRLPASSMESSRCLCHSSDMLYCHVVCTPQKDVCTLSKLSRISNIGNSKIHGSSISFPTLSAEPRLTWCCLTRNLPLPIEQKEKKDSAYSSLHTCKNEKADSKCCRTFCKTKLARQAASEGSASGIANTPVSFFTESQQIQKRF</sequence>
<accession>A0ACB8F6M9</accession>
<dbReference type="EMBL" id="CM037618">
    <property type="protein sequence ID" value="KAH8000792.1"/>
    <property type="molecule type" value="Genomic_DNA"/>
</dbReference>
<proteinExistence type="predicted"/>
<reference evidence="1" key="1">
    <citation type="submission" date="2021-08" db="EMBL/GenBank/DDBJ databases">
        <title>The first chromosome-level gecko genome reveals the dynamic sex chromosomes of Neotropical dwarf geckos (Sphaerodactylidae: Sphaerodactylus).</title>
        <authorList>
            <person name="Pinto B.J."/>
            <person name="Keating S.E."/>
            <person name="Gamble T."/>
        </authorList>
    </citation>
    <scope>NUCLEOTIDE SEQUENCE</scope>
    <source>
        <strain evidence="1">TG3544</strain>
    </source>
</reference>